<feature type="compositionally biased region" description="Basic and acidic residues" evidence="8">
    <location>
        <begin position="863"/>
        <end position="877"/>
    </location>
</feature>
<dbReference type="InterPro" id="IPR018511">
    <property type="entry name" value="Hemolysin-typ_Ca-bd_CS"/>
</dbReference>
<feature type="region of interest" description="Disordered" evidence="8">
    <location>
        <begin position="235"/>
        <end position="289"/>
    </location>
</feature>
<dbReference type="InterPro" id="IPR006141">
    <property type="entry name" value="Intein_N"/>
</dbReference>
<dbReference type="InterPro" id="IPR050557">
    <property type="entry name" value="RTX_toxin/Mannuronan_C5-epim"/>
</dbReference>
<keyword evidence="7" id="KW-0472">Membrane</keyword>
<dbReference type="PROSITE" id="PS50817">
    <property type="entry name" value="INTEIN_N_TER"/>
    <property type="match status" value="1"/>
</dbReference>
<sequence length="1520" mass="158126">MTDVTLNFEGFARGTVIDDEYADKGVHISSIVDGKVNDSHSPAMVFDSSQPTGGDWDLKTPNLGKVLIVSEDGDSHDPDDEACGGTLRFDFDEPVAMDCITLLDVEEGARVNMYDEDGNLLNSVHVSTLNNGQKVVDLGDTENVARMDVVFSGSGALDNVKYTIPEPADDCTYDGTVEGTDGDDVIDAAYDGDPECDKVDNDDALPAGGDEDLIVAGKGDDTVVAGAADDVVYGGEGNDDLKGGDGNDTIYGDKDLGSSGKVRESFEWDKLPDPSGDGSAIDDGDRITHATQNTGTVNVTFDKVYATHGTDNEFATEEQDVSDIDDGPETITATSGFSSDFSDVKDGRATYDLKFDEEVHNVDFRINDIDGSGTIKVTAFDADGNEVDVDLTKGAGLKAIDSNTVQTAHFGQYAEEDAEEFSVLVQVDGPVSKIVIEHSEGHYNSGVWITDVYFDAVTDVAPVDGMGNDTIDGGDGDDVMYGEGGDDRIIGGKGDDTAYGGDGNDILDDEAGTALDNPGNDEYYGGDGDDKIYTGFEDDTAYGGAGNDIVAGEGGNDEIYGDDGDDTLRGGTGDDEMYGGAGNDRLNGGLDSDSIYGGAGDDEIEGGVGPDYLEGGADQDTFIGGNDGDVVDGGTDGVDNDILDLTDRGPFKVVDETVDADGDSTSGTVLFLDNKGEPDGTSLKFTEIEKILGDRVADNDDPDAVDDTANVAFNGSVTIPVLDNDSDPDGDPLTVIEASSPDGTVEINDGKTITFTPNPGVEGPAEISYTISDGDGGTDSATVTVTVRDGTVEGTAGDDEIDGGYFGDPDGDVVDGNDAILPDDTGNDDLILGFGGDDEIYAGDGNDEARGGDGEDAVYGGDGDDKVFGGDDNDLVHGDAGNDTVDGGLGDDYVRGGTGDDTLQGGAGDDLLDGGDDDDSIVGGEGSDSVLGGEGNDVINAGNHVDPALDTGFPSYLGFPPVAPDADPTNDLDTVDGGAGDDIISTGDDNDSILGGTGNDFIDAGIDDDIVDGGEGDDTIIGGEGEDILTAGDGDDLVYGGLDNDTLDLIDDTGNPALDDPLPDNNTDTIYGGAGNDSLYGRDDDDEIYGGTGDDFLDGGIDEDYLDGGDGDDTIEGGQGNDRIIGGEGNDLAYGGDGDDIMDDEAGTKADNPGDDEYYGGAGNDKIYTGFDDDTLYGGDGDDIAAGEGGNDVIHGDDGDDDLRGGSGTDTLYGGEGDDKLADGFDDDEVYGGDGNDEFVNGQGADMLDGGFGDDVFNGGQTGDQVIGGEDPDDKDMDVLDLTGSDVDYIDYDDAGVGGGAGDAESGRVYFLDGTTMTFEEIERVIPCFTPGTTIATPRGEVLVEDLRVGDRIVTRDNGLQEIRWLGQKVMRGTDLVKNAHLKPVLIKAGSLGGGLPERDMLVSPNHRLLVANDKTQLFFDESEVLASAKHLVGAPGIHQVDVMSTTYIHFMFDQHEVVLSNGAWTESFQPGDWTLKGIDNSQRQEIFTLFPELRDREGLDSYTAARKSLKRHEARLLTE</sequence>
<feature type="compositionally biased region" description="Acidic residues" evidence="8">
    <location>
        <begin position="1224"/>
        <end position="1237"/>
    </location>
</feature>
<dbReference type="SUPFAM" id="SSF51294">
    <property type="entry name" value="Hedgehog/intein (Hint) domain"/>
    <property type="match status" value="1"/>
</dbReference>
<evidence type="ECO:0000256" key="6">
    <source>
        <dbReference type="ARBA" id="ARBA00023026"/>
    </source>
</evidence>
<feature type="region of interest" description="Disordered" evidence="8">
    <location>
        <begin position="553"/>
        <end position="610"/>
    </location>
</feature>
<dbReference type="GO" id="GO:0005509">
    <property type="term" value="F:calcium ion binding"/>
    <property type="evidence" value="ECO:0007669"/>
    <property type="project" value="InterPro"/>
</dbReference>
<keyword evidence="4" id="KW-0800">Toxin</keyword>
<feature type="region of interest" description="Disordered" evidence="8">
    <location>
        <begin position="1055"/>
        <end position="1082"/>
    </location>
</feature>
<dbReference type="GO" id="GO:0090729">
    <property type="term" value="F:toxin activity"/>
    <property type="evidence" value="ECO:0007669"/>
    <property type="project" value="UniProtKB-KW"/>
</dbReference>
<evidence type="ECO:0000313" key="11">
    <source>
        <dbReference type="Proteomes" id="UP000193900"/>
    </source>
</evidence>
<dbReference type="RefSeq" id="WP_159458511.1">
    <property type="nucleotide sequence ID" value="NZ_FWFZ01000014.1"/>
</dbReference>
<keyword evidence="6" id="KW-0843">Virulence</keyword>
<dbReference type="Pfam" id="PF00353">
    <property type="entry name" value="HemolysinCabind"/>
    <property type="match status" value="14"/>
</dbReference>
<keyword evidence="5" id="KW-0677">Repeat</keyword>
<dbReference type="GO" id="GO:0016539">
    <property type="term" value="P:intein-mediated protein splicing"/>
    <property type="evidence" value="ECO:0007669"/>
    <property type="project" value="InterPro"/>
</dbReference>
<dbReference type="SUPFAM" id="SSF51120">
    <property type="entry name" value="beta-Roll"/>
    <property type="match status" value="9"/>
</dbReference>
<dbReference type="PRINTS" id="PR01488">
    <property type="entry name" value="RTXTOXINA"/>
</dbReference>
<gene>
    <name evidence="10" type="primary">cya_7</name>
    <name evidence="10" type="ORF">ROA7023_02779</name>
</gene>
<evidence type="ECO:0000256" key="3">
    <source>
        <dbReference type="ARBA" id="ARBA00022525"/>
    </source>
</evidence>
<dbReference type="PRINTS" id="PR00313">
    <property type="entry name" value="CABNDNGRPT"/>
</dbReference>
<dbReference type="GO" id="GO:0005576">
    <property type="term" value="C:extracellular region"/>
    <property type="evidence" value="ECO:0007669"/>
    <property type="project" value="UniProtKB-SubCell"/>
</dbReference>
<evidence type="ECO:0000256" key="8">
    <source>
        <dbReference type="SAM" id="MobiDB-lite"/>
    </source>
</evidence>
<evidence type="ECO:0000256" key="5">
    <source>
        <dbReference type="ARBA" id="ARBA00022737"/>
    </source>
</evidence>
<dbReference type="InterPro" id="IPR001343">
    <property type="entry name" value="Hemolysn_Ca-bd"/>
</dbReference>
<evidence type="ECO:0000256" key="4">
    <source>
        <dbReference type="ARBA" id="ARBA00022656"/>
    </source>
</evidence>
<dbReference type="Gene3D" id="2.170.16.10">
    <property type="entry name" value="Hedgehog/Intein (Hint) domain"/>
    <property type="match status" value="1"/>
</dbReference>
<evidence type="ECO:0000313" key="10">
    <source>
        <dbReference type="EMBL" id="SLN60138.1"/>
    </source>
</evidence>
<name>A0A1Y5TBB1_9RHOB</name>
<dbReference type="PROSITE" id="PS00330">
    <property type="entry name" value="HEMOLYSIN_CALCIUM"/>
    <property type="match status" value="6"/>
</dbReference>
<dbReference type="Pfam" id="PF17963">
    <property type="entry name" value="Big_9"/>
    <property type="match status" value="1"/>
</dbReference>
<feature type="domain" description="Hedgehog/Intein (Hint)" evidence="9">
    <location>
        <begin position="1327"/>
        <end position="1473"/>
    </location>
</feature>
<evidence type="ECO:0000256" key="2">
    <source>
        <dbReference type="ARBA" id="ARBA00004613"/>
    </source>
</evidence>
<dbReference type="PANTHER" id="PTHR38340:SF1">
    <property type="entry name" value="S-LAYER PROTEIN"/>
    <property type="match status" value="1"/>
</dbReference>
<keyword evidence="11" id="KW-1185">Reference proteome</keyword>
<accession>A0A1Y5TBB1</accession>
<evidence type="ECO:0000256" key="7">
    <source>
        <dbReference type="ARBA" id="ARBA00023136"/>
    </source>
</evidence>
<dbReference type="Gene3D" id="2.150.10.10">
    <property type="entry name" value="Serralysin-like metalloprotease, C-terminal"/>
    <property type="match status" value="8"/>
</dbReference>
<feature type="compositionally biased region" description="Acidic residues" evidence="8">
    <location>
        <begin position="555"/>
        <end position="565"/>
    </location>
</feature>
<keyword evidence="3" id="KW-0964">Secreted</keyword>
<dbReference type="PANTHER" id="PTHR38340">
    <property type="entry name" value="S-LAYER PROTEIN"/>
    <property type="match status" value="1"/>
</dbReference>
<dbReference type="Proteomes" id="UP000193900">
    <property type="component" value="Unassembled WGS sequence"/>
</dbReference>
<comment type="subcellular location">
    <subcellularLocation>
        <location evidence="1">Membrane</location>
    </subcellularLocation>
    <subcellularLocation>
        <location evidence="2">Secreted</location>
    </subcellularLocation>
</comment>
<reference evidence="10 11" key="1">
    <citation type="submission" date="2017-03" db="EMBL/GenBank/DDBJ databases">
        <authorList>
            <person name="Afonso C.L."/>
            <person name="Miller P.J."/>
            <person name="Scott M.A."/>
            <person name="Spackman E."/>
            <person name="Goraichik I."/>
            <person name="Dimitrov K.M."/>
            <person name="Suarez D.L."/>
            <person name="Swayne D.E."/>
        </authorList>
    </citation>
    <scope>NUCLEOTIDE SEQUENCE [LARGE SCALE GENOMIC DNA]</scope>
    <source>
        <strain evidence="10 11">CECT 7023</strain>
    </source>
</reference>
<dbReference type="InterPro" id="IPR011049">
    <property type="entry name" value="Serralysin-like_metalloprot_C"/>
</dbReference>
<dbReference type="Pfam" id="PF13403">
    <property type="entry name" value="Hint_2"/>
    <property type="match status" value="1"/>
</dbReference>
<protein>
    <submittedName>
        <fullName evidence="10">Bifunctional hemolysin/adenylate cyclase</fullName>
    </submittedName>
</protein>
<dbReference type="InterPro" id="IPR028992">
    <property type="entry name" value="Hedgehog/Intein_dom"/>
</dbReference>
<dbReference type="Gene3D" id="2.60.40.2810">
    <property type="match status" value="1"/>
</dbReference>
<proteinExistence type="predicted"/>
<evidence type="ECO:0000256" key="1">
    <source>
        <dbReference type="ARBA" id="ARBA00004370"/>
    </source>
</evidence>
<dbReference type="InterPro" id="IPR003995">
    <property type="entry name" value="RTX_toxin_determinant-A"/>
</dbReference>
<dbReference type="InterPro" id="IPR036844">
    <property type="entry name" value="Hint_dom_sf"/>
</dbReference>
<feature type="region of interest" description="Disordered" evidence="8">
    <location>
        <begin position="1179"/>
        <end position="1276"/>
    </location>
</feature>
<organism evidence="10 11">
    <name type="scientific">Roseisalinus antarcticus</name>
    <dbReference type="NCBI Taxonomy" id="254357"/>
    <lineage>
        <taxon>Bacteria</taxon>
        <taxon>Pseudomonadati</taxon>
        <taxon>Pseudomonadota</taxon>
        <taxon>Alphaproteobacteria</taxon>
        <taxon>Rhodobacterales</taxon>
        <taxon>Roseobacteraceae</taxon>
        <taxon>Roseisalinus</taxon>
    </lineage>
</organism>
<feature type="region of interest" description="Disordered" evidence="8">
    <location>
        <begin position="1137"/>
        <end position="1161"/>
    </location>
</feature>
<dbReference type="EMBL" id="FWFZ01000014">
    <property type="protein sequence ID" value="SLN60138.1"/>
    <property type="molecule type" value="Genomic_DNA"/>
</dbReference>
<evidence type="ECO:0000259" key="9">
    <source>
        <dbReference type="Pfam" id="PF13403"/>
    </source>
</evidence>
<dbReference type="OrthoDB" id="6305173at2"/>
<feature type="region of interest" description="Disordered" evidence="8">
    <location>
        <begin position="860"/>
        <end position="943"/>
    </location>
</feature>
<dbReference type="GO" id="GO:0016020">
    <property type="term" value="C:membrane"/>
    <property type="evidence" value="ECO:0007669"/>
    <property type="project" value="UniProtKB-SubCell"/>
</dbReference>
<feature type="compositionally biased region" description="Basic and acidic residues" evidence="8">
    <location>
        <begin position="239"/>
        <end position="272"/>
    </location>
</feature>
<feature type="compositionally biased region" description="Acidic residues" evidence="8">
    <location>
        <begin position="910"/>
        <end position="920"/>
    </location>
</feature>